<gene>
    <name evidence="7" type="ORF">Q2T77_36500</name>
</gene>
<keyword evidence="1" id="KW-0805">Transcription regulation</keyword>
<keyword evidence="8" id="KW-1185">Reference proteome</keyword>
<organism evidence="7 8">
    <name type="scientific">Variovorax ginsengisoli</name>
    <dbReference type="NCBI Taxonomy" id="363844"/>
    <lineage>
        <taxon>Bacteria</taxon>
        <taxon>Pseudomonadati</taxon>
        <taxon>Pseudomonadota</taxon>
        <taxon>Betaproteobacteria</taxon>
        <taxon>Burkholderiales</taxon>
        <taxon>Comamonadaceae</taxon>
        <taxon>Variovorax</taxon>
    </lineage>
</organism>
<protein>
    <submittedName>
        <fullName evidence="7">Response regulator</fullName>
    </submittedName>
</protein>
<dbReference type="SUPFAM" id="SSF46894">
    <property type="entry name" value="C-terminal effector domain of the bipartite response regulators"/>
    <property type="match status" value="1"/>
</dbReference>
<evidence type="ECO:0000256" key="2">
    <source>
        <dbReference type="ARBA" id="ARBA00023125"/>
    </source>
</evidence>
<dbReference type="PANTHER" id="PTHR44688:SF16">
    <property type="entry name" value="DNA-BINDING TRANSCRIPTIONAL ACTIVATOR DEVR_DOSR"/>
    <property type="match status" value="1"/>
</dbReference>
<dbReference type="RefSeq" id="WP_301816188.1">
    <property type="nucleotide sequence ID" value="NZ_JAUJZH010000048.1"/>
</dbReference>
<dbReference type="InterPro" id="IPR000792">
    <property type="entry name" value="Tscrpt_reg_LuxR_C"/>
</dbReference>
<dbReference type="InterPro" id="IPR001789">
    <property type="entry name" value="Sig_transdc_resp-reg_receiver"/>
</dbReference>
<accession>A0ABT8SG88</accession>
<dbReference type="PROSITE" id="PS50043">
    <property type="entry name" value="HTH_LUXR_2"/>
    <property type="match status" value="1"/>
</dbReference>
<dbReference type="InterPro" id="IPR036388">
    <property type="entry name" value="WH-like_DNA-bd_sf"/>
</dbReference>
<evidence type="ECO:0000259" key="5">
    <source>
        <dbReference type="PROSITE" id="PS50043"/>
    </source>
</evidence>
<comment type="caution">
    <text evidence="7">The sequence shown here is derived from an EMBL/GenBank/DDBJ whole genome shotgun (WGS) entry which is preliminary data.</text>
</comment>
<keyword evidence="4" id="KW-0597">Phosphoprotein</keyword>
<evidence type="ECO:0000259" key="6">
    <source>
        <dbReference type="PROSITE" id="PS50110"/>
    </source>
</evidence>
<sequence length="204" mass="22441">MTVPTIFIIDDDEAYRDSVRELVSSIGLATEVHSSALAFIESFDPARPGCLVLDVRMAVMSGLALQQRLAAIGARIPIVFISGHGDIAMAVKAVKDGAVDFVQKPYREQQLLDAIDEALRRDAAIREAPETETHQGLAKRIAGLTDREREVLSLALKGLPSKIIAKELTISHRTVEQHRSRLLEKLDVGSITELLRMNIELPPE</sequence>
<feature type="domain" description="HTH luxR-type" evidence="5">
    <location>
        <begin position="137"/>
        <end position="202"/>
    </location>
</feature>
<keyword evidence="3" id="KW-0804">Transcription</keyword>
<dbReference type="PANTHER" id="PTHR44688">
    <property type="entry name" value="DNA-BINDING TRANSCRIPTIONAL ACTIVATOR DEVR_DOSR"/>
    <property type="match status" value="1"/>
</dbReference>
<evidence type="ECO:0000256" key="1">
    <source>
        <dbReference type="ARBA" id="ARBA00023015"/>
    </source>
</evidence>
<keyword evidence="2" id="KW-0238">DNA-binding</keyword>
<evidence type="ECO:0000313" key="8">
    <source>
        <dbReference type="Proteomes" id="UP001169027"/>
    </source>
</evidence>
<dbReference type="SMART" id="SM00448">
    <property type="entry name" value="REC"/>
    <property type="match status" value="1"/>
</dbReference>
<dbReference type="InterPro" id="IPR016032">
    <property type="entry name" value="Sig_transdc_resp-reg_C-effctor"/>
</dbReference>
<evidence type="ECO:0000313" key="7">
    <source>
        <dbReference type="EMBL" id="MDO1537750.1"/>
    </source>
</evidence>
<dbReference type="CDD" id="cd17537">
    <property type="entry name" value="REC_FixJ"/>
    <property type="match status" value="1"/>
</dbReference>
<dbReference type="InterPro" id="IPR011006">
    <property type="entry name" value="CheY-like_superfamily"/>
</dbReference>
<reference evidence="7" key="1">
    <citation type="submission" date="2023-06" db="EMBL/GenBank/DDBJ databases">
        <authorList>
            <person name="Jiang Y."/>
            <person name="Liu Q."/>
        </authorList>
    </citation>
    <scope>NUCLEOTIDE SEQUENCE</scope>
    <source>
        <strain evidence="7">CGMCC 1.12090</strain>
    </source>
</reference>
<feature type="modified residue" description="4-aspartylphosphate" evidence="4">
    <location>
        <position position="54"/>
    </location>
</feature>
<evidence type="ECO:0000256" key="3">
    <source>
        <dbReference type="ARBA" id="ARBA00023163"/>
    </source>
</evidence>
<dbReference type="PROSITE" id="PS50110">
    <property type="entry name" value="RESPONSE_REGULATORY"/>
    <property type="match status" value="1"/>
</dbReference>
<name>A0ABT8SG88_9BURK</name>
<feature type="domain" description="Response regulatory" evidence="6">
    <location>
        <begin position="5"/>
        <end position="119"/>
    </location>
</feature>
<proteinExistence type="predicted"/>
<dbReference type="SUPFAM" id="SSF52172">
    <property type="entry name" value="CheY-like"/>
    <property type="match status" value="1"/>
</dbReference>
<evidence type="ECO:0000256" key="4">
    <source>
        <dbReference type="PROSITE-ProRule" id="PRU00169"/>
    </source>
</evidence>
<dbReference type="Pfam" id="PF00196">
    <property type="entry name" value="GerE"/>
    <property type="match status" value="1"/>
</dbReference>
<dbReference type="Proteomes" id="UP001169027">
    <property type="component" value="Unassembled WGS sequence"/>
</dbReference>
<dbReference type="Gene3D" id="3.40.50.2300">
    <property type="match status" value="1"/>
</dbReference>
<dbReference type="Gene3D" id="1.10.10.10">
    <property type="entry name" value="Winged helix-like DNA-binding domain superfamily/Winged helix DNA-binding domain"/>
    <property type="match status" value="1"/>
</dbReference>
<dbReference type="EMBL" id="JAUKVY010000048">
    <property type="protein sequence ID" value="MDO1537750.1"/>
    <property type="molecule type" value="Genomic_DNA"/>
</dbReference>
<dbReference type="PRINTS" id="PR00038">
    <property type="entry name" value="HTHLUXR"/>
</dbReference>
<dbReference type="PROSITE" id="PS00622">
    <property type="entry name" value="HTH_LUXR_1"/>
    <property type="match status" value="1"/>
</dbReference>
<dbReference type="Pfam" id="PF00072">
    <property type="entry name" value="Response_reg"/>
    <property type="match status" value="1"/>
</dbReference>
<dbReference type="SMART" id="SM00421">
    <property type="entry name" value="HTH_LUXR"/>
    <property type="match status" value="1"/>
</dbReference>
<dbReference type="CDD" id="cd06170">
    <property type="entry name" value="LuxR_C_like"/>
    <property type="match status" value="1"/>
</dbReference>